<dbReference type="HAMAP" id="MF_00457">
    <property type="entry name" value="UPF0173"/>
    <property type="match status" value="1"/>
</dbReference>
<dbReference type="NCBIfam" id="NF001911">
    <property type="entry name" value="PRK00685.1"/>
    <property type="match status" value="1"/>
</dbReference>
<dbReference type="GeneID" id="26736642"/>
<dbReference type="KEGG" id="mmil:sm9_1700"/>
<evidence type="ECO:0000259" key="3">
    <source>
        <dbReference type="SMART" id="SM00849"/>
    </source>
</evidence>
<dbReference type="InterPro" id="IPR036866">
    <property type="entry name" value="RibonucZ/Hydroxyglut_hydro"/>
</dbReference>
<evidence type="ECO:0000313" key="5">
    <source>
        <dbReference type="Proteomes" id="UP000067738"/>
    </source>
</evidence>
<evidence type="ECO:0000313" key="4">
    <source>
        <dbReference type="EMBL" id="ALT69467.1"/>
    </source>
</evidence>
<organism evidence="4 5">
    <name type="scientific">Methanobrevibacter millerae</name>
    <dbReference type="NCBI Taxonomy" id="230361"/>
    <lineage>
        <taxon>Archaea</taxon>
        <taxon>Methanobacteriati</taxon>
        <taxon>Methanobacteriota</taxon>
        <taxon>Methanomada group</taxon>
        <taxon>Methanobacteria</taxon>
        <taxon>Methanobacteriales</taxon>
        <taxon>Methanobacteriaceae</taxon>
        <taxon>Methanobrevibacter</taxon>
    </lineage>
</organism>
<evidence type="ECO:0000256" key="1">
    <source>
        <dbReference type="ARBA" id="ARBA00022801"/>
    </source>
</evidence>
<dbReference type="Gene3D" id="3.60.15.10">
    <property type="entry name" value="Ribonuclease Z/Hydroxyacylglutathione hydrolase-like"/>
    <property type="match status" value="1"/>
</dbReference>
<dbReference type="Proteomes" id="UP000067738">
    <property type="component" value="Chromosome"/>
</dbReference>
<dbReference type="InterPro" id="IPR001279">
    <property type="entry name" value="Metallo-B-lactamas"/>
</dbReference>
<dbReference type="SUPFAM" id="SSF56281">
    <property type="entry name" value="Metallo-hydrolase/oxidoreductase"/>
    <property type="match status" value="1"/>
</dbReference>
<accession>A0A0U3CI60</accession>
<dbReference type="GO" id="GO:0016787">
    <property type="term" value="F:hydrolase activity"/>
    <property type="evidence" value="ECO:0007669"/>
    <property type="project" value="UniProtKB-UniRule"/>
</dbReference>
<dbReference type="Pfam" id="PF13483">
    <property type="entry name" value="Lactamase_B_3"/>
    <property type="match status" value="1"/>
</dbReference>
<dbReference type="PANTHER" id="PTHR43546:SF3">
    <property type="entry name" value="UPF0173 METAL-DEPENDENT HYDROLASE MJ1163"/>
    <property type="match status" value="1"/>
</dbReference>
<dbReference type="InterPro" id="IPR022877">
    <property type="entry name" value="UPF0173"/>
</dbReference>
<keyword evidence="5" id="KW-1185">Reference proteome</keyword>
<dbReference type="SMART" id="SM00849">
    <property type="entry name" value="Lactamase_B"/>
    <property type="match status" value="1"/>
</dbReference>
<dbReference type="OrthoDB" id="28313at2157"/>
<evidence type="ECO:0000256" key="2">
    <source>
        <dbReference type="HAMAP-Rule" id="MF_00457"/>
    </source>
</evidence>
<dbReference type="RefSeq" id="WP_058739698.1">
    <property type="nucleotide sequence ID" value="NZ_CP011266.1"/>
</dbReference>
<sequence length="239" mass="26380">MEIRWLGHSCFEVISDDDVHILIDPFISNNPSCPVPVEELNPDIILVTHGHSDHLGDALDISNSTNAPIAAIHEVSLFLSKQGIETIGVNIGGSFIFRGVKFTMLDAKHSSDIDMVEEVVPGGVAASFLITFEDGTSIFHSGDTGLFGDMKTIIGDIYKPDIVMVPIGDKFTMGPFEAALASMWLNPKVTIPMHYNTFPAIEQDPTIFANFVMQFNPKISTVILNPNEYFEYNPEEYQD</sequence>
<comment type="similarity">
    <text evidence="2">Belongs to the UPF0173 family.</text>
</comment>
<name>A0A0U3CI60_9EURY</name>
<protein>
    <recommendedName>
        <fullName evidence="2">UPF0173 metal-dependent hydrolase sm9_1700</fullName>
    </recommendedName>
</protein>
<dbReference type="PANTHER" id="PTHR43546">
    <property type="entry name" value="UPF0173 METAL-DEPENDENT HYDROLASE MJ1163-RELATED"/>
    <property type="match status" value="1"/>
</dbReference>
<feature type="domain" description="Metallo-beta-lactamase" evidence="3">
    <location>
        <begin position="7"/>
        <end position="194"/>
    </location>
</feature>
<dbReference type="AlphaFoldDB" id="A0A0U3CI60"/>
<gene>
    <name evidence="4" type="ORF">sm9_1700</name>
</gene>
<reference evidence="4 5" key="1">
    <citation type="submission" date="2015-04" db="EMBL/GenBank/DDBJ databases">
        <title>The complete genome sequence of the rumen methanogen Methanobrevibacter millerae SM9.</title>
        <authorList>
            <person name="Leahy S.C."/>
            <person name="Kelly W.J."/>
            <person name="Pacheco D.M."/>
            <person name="Li D."/>
            <person name="Altermann E."/>
            <person name="Attwood G.T."/>
        </authorList>
    </citation>
    <scope>NUCLEOTIDE SEQUENCE [LARGE SCALE GENOMIC DNA]</scope>
    <source>
        <strain evidence="4 5">SM9</strain>
    </source>
</reference>
<keyword evidence="1 2" id="KW-0378">Hydrolase</keyword>
<dbReference type="PATRIC" id="fig|230361.4.peg.1759"/>
<proteinExistence type="inferred from homology"/>
<dbReference type="InterPro" id="IPR050114">
    <property type="entry name" value="UPF0173_UPF0282_UlaG_hydrolase"/>
</dbReference>
<dbReference type="EMBL" id="CP011266">
    <property type="protein sequence ID" value="ALT69467.1"/>
    <property type="molecule type" value="Genomic_DNA"/>
</dbReference>